<keyword evidence="2" id="KW-0238">DNA-binding</keyword>
<proteinExistence type="predicted"/>
<dbReference type="InterPro" id="IPR007889">
    <property type="entry name" value="HTH_Psq"/>
</dbReference>
<dbReference type="PROSITE" id="PS51253">
    <property type="entry name" value="HTH_CENPB"/>
    <property type="match status" value="1"/>
</dbReference>
<evidence type="ECO:0000313" key="5">
    <source>
        <dbReference type="Proteomes" id="UP000694888"/>
    </source>
</evidence>
<gene>
    <name evidence="6" type="primary">LOC101849035</name>
</gene>
<dbReference type="Pfam" id="PF03184">
    <property type="entry name" value="DDE_1"/>
    <property type="match status" value="1"/>
</dbReference>
<keyword evidence="3" id="KW-0539">Nucleus</keyword>
<dbReference type="InterPro" id="IPR009057">
    <property type="entry name" value="Homeodomain-like_sf"/>
</dbReference>
<protein>
    <submittedName>
        <fullName evidence="6">Tigger transposable element-derived protein 4</fullName>
    </submittedName>
</protein>
<dbReference type="PANTHER" id="PTHR19303">
    <property type="entry name" value="TRANSPOSON"/>
    <property type="match status" value="1"/>
</dbReference>
<keyword evidence="5" id="KW-1185">Reference proteome</keyword>
<evidence type="ECO:0000256" key="1">
    <source>
        <dbReference type="ARBA" id="ARBA00004123"/>
    </source>
</evidence>
<evidence type="ECO:0000313" key="6">
    <source>
        <dbReference type="RefSeq" id="XP_005092500.1"/>
    </source>
</evidence>
<comment type="subcellular location">
    <subcellularLocation>
        <location evidence="1">Nucleus</location>
    </subcellularLocation>
</comment>
<organism evidence="5 6">
    <name type="scientific">Aplysia californica</name>
    <name type="common">California sea hare</name>
    <dbReference type="NCBI Taxonomy" id="6500"/>
    <lineage>
        <taxon>Eukaryota</taxon>
        <taxon>Metazoa</taxon>
        <taxon>Spiralia</taxon>
        <taxon>Lophotrochozoa</taxon>
        <taxon>Mollusca</taxon>
        <taxon>Gastropoda</taxon>
        <taxon>Heterobranchia</taxon>
        <taxon>Euthyneura</taxon>
        <taxon>Tectipleura</taxon>
        <taxon>Aplysiida</taxon>
        <taxon>Aplysioidea</taxon>
        <taxon>Aplysiidae</taxon>
        <taxon>Aplysia</taxon>
    </lineage>
</organism>
<feature type="domain" description="HTH CENPB-type" evidence="4">
    <location>
        <begin position="62"/>
        <end position="133"/>
    </location>
</feature>
<dbReference type="RefSeq" id="XP_005092500.1">
    <property type="nucleotide sequence ID" value="XM_005092443.3"/>
</dbReference>
<dbReference type="Gene3D" id="1.10.10.60">
    <property type="entry name" value="Homeodomain-like"/>
    <property type="match status" value="2"/>
</dbReference>
<evidence type="ECO:0000256" key="3">
    <source>
        <dbReference type="ARBA" id="ARBA00023242"/>
    </source>
</evidence>
<reference evidence="6" key="1">
    <citation type="submission" date="2025-08" db="UniProtKB">
        <authorList>
            <consortium name="RefSeq"/>
        </authorList>
    </citation>
    <scope>IDENTIFICATION</scope>
</reference>
<dbReference type="Proteomes" id="UP000694888">
    <property type="component" value="Unplaced"/>
</dbReference>
<dbReference type="SMART" id="SM00674">
    <property type="entry name" value="CENPB"/>
    <property type="match status" value="1"/>
</dbReference>
<dbReference type="InterPro" id="IPR006600">
    <property type="entry name" value="HTH_CenpB_DNA-bd_dom"/>
</dbReference>
<dbReference type="SUPFAM" id="SSF46689">
    <property type="entry name" value="Homeodomain-like"/>
    <property type="match status" value="2"/>
</dbReference>
<dbReference type="InterPro" id="IPR004875">
    <property type="entry name" value="DDE_SF_endonuclease_dom"/>
</dbReference>
<sequence length="520" mass="58710">MASVKRKCLSFETKLQLIEEIENGHKMRSEICREHGIAPSSLSTFFRDKEKIRAAVEQGARKPKRQRSSRFEDVDKALMVWFTWARDTGAPISGPILKEKAEELAMEMGHIDCKISGGWLDRFKLRHGIELRTINSASPAKDWLVERKDILQDFEPQNVFRVVETGLFYECLPFQSLTSMGEGCRQRVSIVCAINMNGGEKLPLLVVGKFKQPLCFKGVNIHNLPATYKSSSKALVTSTLFEEWVRQLDRRFLLQGRPVALIVDSCGAHPQLSDLRAIKIFFGPSHSTSRSQPSESDQLIVQTFKTIYRTRVLRKFISSYEETEGAYSYFKMSLLDALLLAARSWDDLEQSTIQKFFQLACIAETDDKKVSNPSSSSTGDLESPAKQHLKELRKLLHKISVLTNIAVQLSAEEYVGMDGTIQAVEDNTLTDCDSVSTSGHQVTEEEPAVDCDSEIPTVTNKVCVQALEQVRAYVLQQTTCDTSALQHVMALEDTVHKMAKPTKRYRQAKIDSFFIPVQRK</sequence>
<dbReference type="PANTHER" id="PTHR19303:SF73">
    <property type="entry name" value="PROTEIN PDC2"/>
    <property type="match status" value="1"/>
</dbReference>
<dbReference type="InterPro" id="IPR050863">
    <property type="entry name" value="CenT-Element_Derived"/>
</dbReference>
<evidence type="ECO:0000256" key="2">
    <source>
        <dbReference type="ARBA" id="ARBA00023125"/>
    </source>
</evidence>
<name>A0ABM0JFI3_APLCA</name>
<dbReference type="Pfam" id="PF03221">
    <property type="entry name" value="HTH_Tnp_Tc5"/>
    <property type="match status" value="1"/>
</dbReference>
<dbReference type="Pfam" id="PF04218">
    <property type="entry name" value="CENP-B_N"/>
    <property type="match status" value="1"/>
</dbReference>
<dbReference type="GeneID" id="101849035"/>
<accession>A0ABM0JFI3</accession>
<evidence type="ECO:0000259" key="4">
    <source>
        <dbReference type="PROSITE" id="PS51253"/>
    </source>
</evidence>